<dbReference type="InterPro" id="IPR056393">
    <property type="entry name" value="AprA-like_MT2"/>
</dbReference>
<proteinExistence type="predicted"/>
<reference evidence="2 3" key="1">
    <citation type="submission" date="2024-04" db="EMBL/GenBank/DDBJ databases">
        <title>WGS of bacteria from Torrens River.</title>
        <authorList>
            <person name="Wyrsch E.R."/>
            <person name="Drigo B."/>
        </authorList>
    </citation>
    <scope>NUCLEOTIDE SEQUENCE [LARGE SCALE GENOMIC DNA]</scope>
    <source>
        <strain evidence="2 3">TWI391</strain>
    </source>
</reference>
<dbReference type="EMBL" id="JBDJNQ010000007">
    <property type="protein sequence ID" value="MEN5378522.1"/>
    <property type="molecule type" value="Genomic_DNA"/>
</dbReference>
<dbReference type="CDD" id="cd02440">
    <property type="entry name" value="AdoMet_MTases"/>
    <property type="match status" value="1"/>
</dbReference>
<keyword evidence="3" id="KW-1185">Reference proteome</keyword>
<keyword evidence="2" id="KW-0489">Methyltransferase</keyword>
<protein>
    <submittedName>
        <fullName evidence="2">Class I SAM-dependent methyltransferase</fullName>
        <ecNumber evidence="2">2.1.-.-</ecNumber>
    </submittedName>
</protein>
<dbReference type="RefSeq" id="WP_346581588.1">
    <property type="nucleotide sequence ID" value="NZ_JBDJNQ010000007.1"/>
</dbReference>
<comment type="caution">
    <text evidence="2">The sequence shown here is derived from an EMBL/GenBank/DDBJ whole genome shotgun (WGS) entry which is preliminary data.</text>
</comment>
<dbReference type="EC" id="2.1.-.-" evidence="2"/>
<accession>A0ABV0BVK6</accession>
<name>A0ABV0BVK6_9SPHI</name>
<dbReference type="Gene3D" id="3.40.50.150">
    <property type="entry name" value="Vaccinia Virus protein VP39"/>
    <property type="match status" value="1"/>
</dbReference>
<dbReference type="Proteomes" id="UP001409291">
    <property type="component" value="Unassembled WGS sequence"/>
</dbReference>
<evidence type="ECO:0000259" key="1">
    <source>
        <dbReference type="Pfam" id="PF23525"/>
    </source>
</evidence>
<dbReference type="GO" id="GO:0032259">
    <property type="term" value="P:methylation"/>
    <property type="evidence" value="ECO:0007669"/>
    <property type="project" value="UniProtKB-KW"/>
</dbReference>
<keyword evidence="2" id="KW-0808">Transferase</keyword>
<dbReference type="GO" id="GO:0008168">
    <property type="term" value="F:methyltransferase activity"/>
    <property type="evidence" value="ECO:0007669"/>
    <property type="project" value="UniProtKB-KW"/>
</dbReference>
<dbReference type="InterPro" id="IPR029063">
    <property type="entry name" value="SAM-dependent_MTases_sf"/>
</dbReference>
<dbReference type="SUPFAM" id="SSF53335">
    <property type="entry name" value="S-adenosyl-L-methionine-dependent methyltransferases"/>
    <property type="match status" value="1"/>
</dbReference>
<feature type="domain" description="AprA-like MT2-like" evidence="1">
    <location>
        <begin position="117"/>
        <end position="344"/>
    </location>
</feature>
<sequence length="366" mass="42811">MKEILFNHINCYWYKLLSNARNQDDFGHRILERAKLYMETNQMDPFVVYEGYNIGEELYQSFIKNGNLQLTMNTFYEGLDKKYPGYFQYLESKLHSWAVPLSYRSYISSGLLKHTPLEKELNILGSTKSHTKYFEKLVDRIVRYLVNNSERKPKGFVDIGCGDGFFLSLIKKKIESIFPDHFLYIGVDIDETSRSIAESINGKNISFIYGDVSDPDLLNQKIIELGLPSLDQYFHVRAFVDHNFNPLLHGVKNGHNEANLMDYEYRFGETIISENILNKSYVNHFKLWKKYICNYGIGIIELHKVNEHSFIKSPAFAYEIFHLLSDQFIIDYHRFNELIKSADWVEVETETVPSIGHPMISLGIYH</sequence>
<evidence type="ECO:0000313" key="2">
    <source>
        <dbReference type="EMBL" id="MEN5378522.1"/>
    </source>
</evidence>
<evidence type="ECO:0000313" key="3">
    <source>
        <dbReference type="Proteomes" id="UP001409291"/>
    </source>
</evidence>
<gene>
    <name evidence="2" type="ORF">ABE541_14760</name>
</gene>
<dbReference type="Pfam" id="PF23525">
    <property type="entry name" value="Methyltransf_36"/>
    <property type="match status" value="1"/>
</dbReference>
<organism evidence="2 3">
    <name type="scientific">Sphingobacterium kitahiroshimense</name>
    <dbReference type="NCBI Taxonomy" id="470446"/>
    <lineage>
        <taxon>Bacteria</taxon>
        <taxon>Pseudomonadati</taxon>
        <taxon>Bacteroidota</taxon>
        <taxon>Sphingobacteriia</taxon>
        <taxon>Sphingobacteriales</taxon>
        <taxon>Sphingobacteriaceae</taxon>
        <taxon>Sphingobacterium</taxon>
    </lineage>
</organism>